<dbReference type="GO" id="GO:0005758">
    <property type="term" value="C:mitochondrial intermembrane space"/>
    <property type="evidence" value="ECO:0007669"/>
    <property type="project" value="TreeGrafter"/>
</dbReference>
<feature type="region of interest" description="Disordered" evidence="8">
    <location>
        <begin position="1"/>
        <end position="58"/>
    </location>
</feature>
<dbReference type="Pfam" id="PF01432">
    <property type="entry name" value="Peptidase_M3"/>
    <property type="match status" value="1"/>
</dbReference>
<evidence type="ECO:0000313" key="10">
    <source>
        <dbReference type="EMBL" id="KAI3555061.1"/>
    </source>
</evidence>
<dbReference type="EMBL" id="SDAQ01000020">
    <property type="protein sequence ID" value="KAI3555061.1"/>
    <property type="molecule type" value="Genomic_DNA"/>
</dbReference>
<proteinExistence type="inferred from homology"/>
<evidence type="ECO:0000256" key="1">
    <source>
        <dbReference type="ARBA" id="ARBA00006040"/>
    </source>
</evidence>
<name>A0A9P9XJY2_9PEZI</name>
<keyword evidence="6 7" id="KW-0482">Metalloprotease</keyword>
<evidence type="ECO:0000256" key="6">
    <source>
        <dbReference type="ARBA" id="ARBA00023049"/>
    </source>
</evidence>
<evidence type="ECO:0000256" key="8">
    <source>
        <dbReference type="SAM" id="MobiDB-lite"/>
    </source>
</evidence>
<evidence type="ECO:0000256" key="2">
    <source>
        <dbReference type="ARBA" id="ARBA00022670"/>
    </source>
</evidence>
<keyword evidence="5 7" id="KW-0862">Zinc</keyword>
<comment type="similarity">
    <text evidence="1 7">Belongs to the peptidase M3 family.</text>
</comment>
<dbReference type="Proteomes" id="UP001056436">
    <property type="component" value="Unassembled WGS sequence"/>
</dbReference>
<dbReference type="InterPro" id="IPR024080">
    <property type="entry name" value="Neurolysin/TOP_N"/>
</dbReference>
<dbReference type="InterPro" id="IPR001567">
    <property type="entry name" value="Pept_M3A_M3B_dom"/>
</dbReference>
<dbReference type="GO" id="GO:0006518">
    <property type="term" value="P:peptide metabolic process"/>
    <property type="evidence" value="ECO:0007669"/>
    <property type="project" value="TreeGrafter"/>
</dbReference>
<dbReference type="PANTHER" id="PTHR11804:SF84">
    <property type="entry name" value="SACCHAROLYSIN"/>
    <property type="match status" value="1"/>
</dbReference>
<dbReference type="GO" id="GO:0006508">
    <property type="term" value="P:proteolysis"/>
    <property type="evidence" value="ECO:0007669"/>
    <property type="project" value="UniProtKB-KW"/>
</dbReference>
<dbReference type="PANTHER" id="PTHR11804">
    <property type="entry name" value="PROTEASE M3 THIMET OLIGOPEPTIDASE-RELATED"/>
    <property type="match status" value="1"/>
</dbReference>
<comment type="cofactor">
    <cofactor evidence="7">
        <name>Zn(2+)</name>
        <dbReference type="ChEBI" id="CHEBI:29105"/>
    </cofactor>
    <text evidence="7">Binds 1 zinc ion.</text>
</comment>
<evidence type="ECO:0000256" key="5">
    <source>
        <dbReference type="ARBA" id="ARBA00022833"/>
    </source>
</evidence>
<dbReference type="OrthoDB" id="534666at2759"/>
<sequence length="792" mass="88095">TQKITISRSWHQISTPQASTTPSTSTPNSTLLPSHFITTMASSPPRNPPQPPPIFTTSPSQVLTTITTLISTHRAAQSSIPSTISTRDATYANTLLPLAHAENALYSASSLLLFHNAVSPDQETRSASSQARSLLRDADLESANNEALFKLVDAVYNDAAETRYLNPEARNYLNKKHREFVKNGLRIPTGPDRDRFRAIRAETVSLTAEFAKNLAEADISVWFTPRELDGFPPDALACLEEGNDGNPETAGKVRIKIPLHLSHLLRTAHRPNTRRRARLAYDNRCRENIAIFRRVVLLRHEAARLLGYPDHATLSTEEKMAGSPAHVTSFLSSLREKLVQGGQVEKEHLLKLKRQDVEEERGEIYDGKLYTWDTAYYTNQLLKEGYAVDQERISEYFPLEQTVEGMLGIFKRLFGMEFFEIAGREARDALSSTGKGEDIVWHEDVRLFSAWDSADEGGGFLGYLYLDLYHRDGKYGNPANFSLVPGFTNPDQTRTYPSTALLCSFPPPSSPSSPTLLRHADVVTLFHELGHAIHDLVSRTSFARFHGPMGTVVDFGEAPSQMLENWCWSAEQLRGLGRHYSYLSEECLRDWQEKQVIRGVQGEAGEGSTQPPERIPESVVEGLVAAKHVGQGLGTLQQLFISVFDMAVHQLPASIITQEDPTANAAAGAVEGEAAVDFTTLWNSLRREIVPTDDPPLLPGDDANWGHGYTNIGHLMDEYDAGFYGYFFSKVYAQDIFSTIFEADPMSGEAGRKYRYGVLEKGGGQPEMTTLLEFLGCEVRMEPFYEELGLSA</sequence>
<evidence type="ECO:0000256" key="7">
    <source>
        <dbReference type="RuleBase" id="RU003435"/>
    </source>
</evidence>
<dbReference type="Gene3D" id="1.10.1370.10">
    <property type="entry name" value="Neurolysin, domain 3"/>
    <property type="match status" value="1"/>
</dbReference>
<evidence type="ECO:0000256" key="4">
    <source>
        <dbReference type="ARBA" id="ARBA00022801"/>
    </source>
</evidence>
<organism evidence="10 11">
    <name type="scientific">Colletotrichum abscissum</name>
    <dbReference type="NCBI Taxonomy" id="1671311"/>
    <lineage>
        <taxon>Eukaryota</taxon>
        <taxon>Fungi</taxon>
        <taxon>Dikarya</taxon>
        <taxon>Ascomycota</taxon>
        <taxon>Pezizomycotina</taxon>
        <taxon>Sordariomycetes</taxon>
        <taxon>Hypocreomycetidae</taxon>
        <taxon>Glomerellales</taxon>
        <taxon>Glomerellaceae</taxon>
        <taxon>Colletotrichum</taxon>
        <taxon>Colletotrichum acutatum species complex</taxon>
    </lineage>
</organism>
<evidence type="ECO:0000256" key="3">
    <source>
        <dbReference type="ARBA" id="ARBA00022723"/>
    </source>
</evidence>
<dbReference type="Gene3D" id="1.20.1050.40">
    <property type="entry name" value="Endopeptidase. Chain P, domain 1"/>
    <property type="match status" value="1"/>
</dbReference>
<dbReference type="Gene3D" id="3.40.390.10">
    <property type="entry name" value="Collagenase (Catalytic Domain)"/>
    <property type="match status" value="1"/>
</dbReference>
<dbReference type="InterPro" id="IPR024079">
    <property type="entry name" value="MetalloPept_cat_dom_sf"/>
</dbReference>
<dbReference type="GO" id="GO:0004222">
    <property type="term" value="F:metalloendopeptidase activity"/>
    <property type="evidence" value="ECO:0007669"/>
    <property type="project" value="InterPro"/>
</dbReference>
<keyword evidence="4 7" id="KW-0378">Hydrolase</keyword>
<keyword evidence="2 7" id="KW-0645">Protease</keyword>
<evidence type="ECO:0000259" key="9">
    <source>
        <dbReference type="Pfam" id="PF01432"/>
    </source>
</evidence>
<gene>
    <name evidence="10" type="ORF">CABS02_04900</name>
</gene>
<evidence type="ECO:0000313" key="11">
    <source>
        <dbReference type="Proteomes" id="UP001056436"/>
    </source>
</evidence>
<feature type="compositionally biased region" description="Polar residues" evidence="8">
    <location>
        <begin position="1"/>
        <end position="13"/>
    </location>
</feature>
<dbReference type="GO" id="GO:0046872">
    <property type="term" value="F:metal ion binding"/>
    <property type="evidence" value="ECO:0007669"/>
    <property type="project" value="UniProtKB-UniRule"/>
</dbReference>
<keyword evidence="3 7" id="KW-0479">Metal-binding</keyword>
<feature type="domain" description="Peptidase M3A/M3B catalytic" evidence="9">
    <location>
        <begin position="265"/>
        <end position="789"/>
    </location>
</feature>
<feature type="non-terminal residue" evidence="10">
    <location>
        <position position="1"/>
    </location>
</feature>
<dbReference type="SUPFAM" id="SSF55486">
    <property type="entry name" value="Metalloproteases ('zincins'), catalytic domain"/>
    <property type="match status" value="1"/>
</dbReference>
<comment type="caution">
    <text evidence="10">The sequence shown here is derived from an EMBL/GenBank/DDBJ whole genome shotgun (WGS) entry which is preliminary data.</text>
</comment>
<protein>
    <submittedName>
        <fullName evidence="10">Metallopeptidase MepB</fullName>
    </submittedName>
</protein>
<dbReference type="CDD" id="cd06455">
    <property type="entry name" value="M3A_TOP"/>
    <property type="match status" value="1"/>
</dbReference>
<dbReference type="FunFam" id="3.40.390.10:FF:000074">
    <property type="entry name" value="Metalloprotease"/>
    <property type="match status" value="1"/>
</dbReference>
<keyword evidence="11" id="KW-1185">Reference proteome</keyword>
<dbReference type="InterPro" id="IPR024077">
    <property type="entry name" value="Neurolysin/TOP_dom2"/>
</dbReference>
<reference evidence="10" key="1">
    <citation type="submission" date="2019-01" db="EMBL/GenBank/DDBJ databases">
        <title>Colletotrichum abscissum LGMF1257.</title>
        <authorList>
            <person name="Baroncelli R."/>
        </authorList>
    </citation>
    <scope>NUCLEOTIDE SEQUENCE</scope>
    <source>
        <strain evidence="10">Ca142</strain>
    </source>
</reference>
<feature type="compositionally biased region" description="Low complexity" evidence="8">
    <location>
        <begin position="14"/>
        <end position="34"/>
    </location>
</feature>
<feature type="compositionally biased region" description="Pro residues" evidence="8">
    <location>
        <begin position="45"/>
        <end position="54"/>
    </location>
</feature>
<dbReference type="InterPro" id="IPR045090">
    <property type="entry name" value="Pept_M3A_M3B"/>
</dbReference>
<dbReference type="AlphaFoldDB" id="A0A9P9XJY2"/>
<accession>A0A9P9XJY2</accession>